<keyword evidence="7" id="KW-1185">Reference proteome</keyword>
<dbReference type="InterPro" id="IPR028082">
    <property type="entry name" value="Peripla_BP_I"/>
</dbReference>
<dbReference type="PANTHER" id="PTHR30146:SF109">
    <property type="entry name" value="HTH-TYPE TRANSCRIPTIONAL REGULATOR GALS"/>
    <property type="match status" value="1"/>
</dbReference>
<evidence type="ECO:0000259" key="5">
    <source>
        <dbReference type="PROSITE" id="PS50932"/>
    </source>
</evidence>
<name>A0A3A9YWU3_9ACTN</name>
<organism evidence="6 7">
    <name type="scientific">Micromonospora endolithica</name>
    <dbReference type="NCBI Taxonomy" id="230091"/>
    <lineage>
        <taxon>Bacteria</taxon>
        <taxon>Bacillati</taxon>
        <taxon>Actinomycetota</taxon>
        <taxon>Actinomycetes</taxon>
        <taxon>Micromonosporales</taxon>
        <taxon>Micromonosporaceae</taxon>
        <taxon>Micromonospora</taxon>
    </lineage>
</organism>
<dbReference type="PROSITE" id="PS00356">
    <property type="entry name" value="HTH_LACI_1"/>
    <property type="match status" value="1"/>
</dbReference>
<dbReference type="SMART" id="SM00354">
    <property type="entry name" value="HTH_LACI"/>
    <property type="match status" value="1"/>
</dbReference>
<evidence type="ECO:0000256" key="1">
    <source>
        <dbReference type="ARBA" id="ARBA00023015"/>
    </source>
</evidence>
<dbReference type="Pfam" id="PF00356">
    <property type="entry name" value="LacI"/>
    <property type="match status" value="1"/>
</dbReference>
<sequence length="348" mass="35360">MMTSSPAATAPAAGTGRNDKMTVSDRPPTLADIARDAGVSVSTASRVLAGTGYASPAARGRVTAAADRLGYVPDVAARALARGSGVRLVVLAAGASAAVLDDPYVDRVVGAAARVCAPLGMGVALNWLPSRNPGDLRRLAADRGVGGVVLLNATARVLDAVPTALRGRVVSIGIGSPQVPSVDVDNAGGTEAVVGHLYATGRRRIAMVTGPHWMPCSGRSVTAYRRMMREAGLPARTVSGDFTARRGRVAAREVLTRWPDVDAVVGISDATALGVIDRLRGDGVQVPGDVAVTGFDDIPLAAMTTPALTTATHPVAEIATAAATAALAGGRVGPLTTFPSRLVRRVSA</sequence>
<proteinExistence type="predicted"/>
<dbReference type="EMBL" id="RBAK01000013">
    <property type="protein sequence ID" value="RKN40561.1"/>
    <property type="molecule type" value="Genomic_DNA"/>
</dbReference>
<dbReference type="InterPro" id="IPR010982">
    <property type="entry name" value="Lambda_DNA-bd_dom_sf"/>
</dbReference>
<comment type="caution">
    <text evidence="6">The sequence shown here is derived from an EMBL/GenBank/DDBJ whole genome shotgun (WGS) entry which is preliminary data.</text>
</comment>
<keyword evidence="1" id="KW-0805">Transcription regulation</keyword>
<evidence type="ECO:0000256" key="3">
    <source>
        <dbReference type="ARBA" id="ARBA00023163"/>
    </source>
</evidence>
<feature type="region of interest" description="Disordered" evidence="4">
    <location>
        <begin position="1"/>
        <end position="27"/>
    </location>
</feature>
<dbReference type="CDD" id="cd01392">
    <property type="entry name" value="HTH_LacI"/>
    <property type="match status" value="1"/>
</dbReference>
<dbReference type="InterPro" id="IPR046335">
    <property type="entry name" value="LacI/GalR-like_sensor"/>
</dbReference>
<protein>
    <submittedName>
        <fullName evidence="6">LacI family transcriptional regulator</fullName>
    </submittedName>
</protein>
<dbReference type="PROSITE" id="PS50932">
    <property type="entry name" value="HTH_LACI_2"/>
    <property type="match status" value="1"/>
</dbReference>
<dbReference type="SUPFAM" id="SSF53822">
    <property type="entry name" value="Periplasmic binding protein-like I"/>
    <property type="match status" value="1"/>
</dbReference>
<feature type="domain" description="HTH lacI-type" evidence="5">
    <location>
        <begin position="28"/>
        <end position="82"/>
    </location>
</feature>
<dbReference type="OrthoDB" id="3208777at2"/>
<accession>A0A3A9YWU3</accession>
<dbReference type="AlphaFoldDB" id="A0A3A9YWU3"/>
<dbReference type="GO" id="GO:0000976">
    <property type="term" value="F:transcription cis-regulatory region binding"/>
    <property type="evidence" value="ECO:0007669"/>
    <property type="project" value="TreeGrafter"/>
</dbReference>
<dbReference type="GO" id="GO:0003700">
    <property type="term" value="F:DNA-binding transcription factor activity"/>
    <property type="evidence" value="ECO:0007669"/>
    <property type="project" value="TreeGrafter"/>
</dbReference>
<dbReference type="Gene3D" id="3.40.50.2300">
    <property type="match status" value="2"/>
</dbReference>
<keyword evidence="3" id="KW-0804">Transcription</keyword>
<evidence type="ECO:0000256" key="4">
    <source>
        <dbReference type="SAM" id="MobiDB-lite"/>
    </source>
</evidence>
<dbReference type="InterPro" id="IPR000843">
    <property type="entry name" value="HTH_LacI"/>
</dbReference>
<dbReference type="SUPFAM" id="SSF47413">
    <property type="entry name" value="lambda repressor-like DNA-binding domains"/>
    <property type="match status" value="1"/>
</dbReference>
<gene>
    <name evidence="6" type="ORF">D7223_25805</name>
</gene>
<dbReference type="CDD" id="cd06267">
    <property type="entry name" value="PBP1_LacI_sugar_binding-like"/>
    <property type="match status" value="1"/>
</dbReference>
<evidence type="ECO:0000313" key="6">
    <source>
        <dbReference type="EMBL" id="RKN40561.1"/>
    </source>
</evidence>
<dbReference type="Proteomes" id="UP000281726">
    <property type="component" value="Unassembled WGS sequence"/>
</dbReference>
<evidence type="ECO:0000313" key="7">
    <source>
        <dbReference type="Proteomes" id="UP000281726"/>
    </source>
</evidence>
<feature type="compositionally biased region" description="Low complexity" evidence="4">
    <location>
        <begin position="1"/>
        <end position="16"/>
    </location>
</feature>
<keyword evidence="2" id="KW-0238">DNA-binding</keyword>
<dbReference type="Gene3D" id="1.10.260.40">
    <property type="entry name" value="lambda repressor-like DNA-binding domains"/>
    <property type="match status" value="1"/>
</dbReference>
<reference evidence="6 7" key="1">
    <citation type="journal article" date="2004" name="Syst. Appl. Microbiol.">
        <title>Cryptoendolithic actinomycetes from antarctic sandstone rock samples: Micromonospora endolithica sp. nov. and two isolates related to Micromonospora coerulea Jensen 1932.</title>
        <authorList>
            <person name="Hirsch P."/>
            <person name="Mevs U."/>
            <person name="Kroppenstedt R.M."/>
            <person name="Schumann P."/>
            <person name="Stackebrandt E."/>
        </authorList>
    </citation>
    <scope>NUCLEOTIDE SEQUENCE [LARGE SCALE GENOMIC DNA]</scope>
    <source>
        <strain evidence="6 7">JCM 12677</strain>
    </source>
</reference>
<evidence type="ECO:0000256" key="2">
    <source>
        <dbReference type="ARBA" id="ARBA00023125"/>
    </source>
</evidence>
<dbReference type="PANTHER" id="PTHR30146">
    <property type="entry name" value="LACI-RELATED TRANSCRIPTIONAL REPRESSOR"/>
    <property type="match status" value="1"/>
</dbReference>
<dbReference type="Pfam" id="PF13377">
    <property type="entry name" value="Peripla_BP_3"/>
    <property type="match status" value="1"/>
</dbReference>